<evidence type="ECO:0000256" key="3">
    <source>
        <dbReference type="ARBA" id="ARBA00022989"/>
    </source>
</evidence>
<dbReference type="GO" id="GO:0030150">
    <property type="term" value="P:protein import into mitochondrial matrix"/>
    <property type="evidence" value="ECO:0007669"/>
    <property type="project" value="TreeGrafter"/>
</dbReference>
<keyword evidence="3 5" id="KW-1133">Transmembrane helix</keyword>
<feature type="transmembrane region" description="Helical" evidence="5">
    <location>
        <begin position="35"/>
        <end position="56"/>
    </location>
</feature>
<protein>
    <submittedName>
        <fullName evidence="7">Mitochondrial import inner membrane translocase subunit tim23</fullName>
    </submittedName>
</protein>
<accession>A0A0N5BKX8</accession>
<evidence type="ECO:0000256" key="5">
    <source>
        <dbReference type="SAM" id="Phobius"/>
    </source>
</evidence>
<dbReference type="GO" id="GO:0008320">
    <property type="term" value="F:protein transmembrane transporter activity"/>
    <property type="evidence" value="ECO:0007669"/>
    <property type="project" value="TreeGrafter"/>
</dbReference>
<dbReference type="InterPro" id="IPR045238">
    <property type="entry name" value="Tim23-like"/>
</dbReference>
<evidence type="ECO:0000256" key="4">
    <source>
        <dbReference type="ARBA" id="ARBA00023136"/>
    </source>
</evidence>
<evidence type="ECO:0000256" key="2">
    <source>
        <dbReference type="ARBA" id="ARBA00022692"/>
    </source>
</evidence>
<reference evidence="7" key="1">
    <citation type="submission" date="2017-02" db="UniProtKB">
        <authorList>
            <consortium name="WormBaseParasite"/>
        </authorList>
    </citation>
    <scope>IDENTIFICATION</scope>
</reference>
<keyword evidence="4 5" id="KW-0472">Membrane</keyword>
<dbReference type="PANTHER" id="PTHR15371">
    <property type="entry name" value="TIM23"/>
    <property type="match status" value="1"/>
</dbReference>
<evidence type="ECO:0000313" key="7">
    <source>
        <dbReference type="WBParaSite" id="SPAL_0000658100.1"/>
    </source>
</evidence>
<dbReference type="STRING" id="174720.A0A0N5BKX8"/>
<evidence type="ECO:0000256" key="1">
    <source>
        <dbReference type="ARBA" id="ARBA00004141"/>
    </source>
</evidence>
<organism evidence="6 7">
    <name type="scientific">Strongyloides papillosus</name>
    <name type="common">Intestinal threadworm</name>
    <dbReference type="NCBI Taxonomy" id="174720"/>
    <lineage>
        <taxon>Eukaryota</taxon>
        <taxon>Metazoa</taxon>
        <taxon>Ecdysozoa</taxon>
        <taxon>Nematoda</taxon>
        <taxon>Chromadorea</taxon>
        <taxon>Rhabditida</taxon>
        <taxon>Tylenchina</taxon>
        <taxon>Panagrolaimomorpha</taxon>
        <taxon>Strongyloidoidea</taxon>
        <taxon>Strongyloididae</taxon>
        <taxon>Strongyloides</taxon>
    </lineage>
</organism>
<keyword evidence="6" id="KW-1185">Reference proteome</keyword>
<evidence type="ECO:0000313" key="6">
    <source>
        <dbReference type="Proteomes" id="UP000046392"/>
    </source>
</evidence>
<dbReference type="Pfam" id="PF02466">
    <property type="entry name" value="Tim17"/>
    <property type="match status" value="1"/>
</dbReference>
<comment type="subcellular location">
    <subcellularLocation>
        <location evidence="1">Membrane</location>
        <topology evidence="1">Multi-pass membrane protein</topology>
    </subcellularLocation>
</comment>
<name>A0A0N5BKX8_STREA</name>
<proteinExistence type="predicted"/>
<dbReference type="GO" id="GO:0005744">
    <property type="term" value="C:TIM23 mitochondrial import inner membrane translocase complex"/>
    <property type="evidence" value="ECO:0007669"/>
    <property type="project" value="TreeGrafter"/>
</dbReference>
<dbReference type="Proteomes" id="UP000046392">
    <property type="component" value="Unplaced"/>
</dbReference>
<dbReference type="WBParaSite" id="SPAL_0000658100.1">
    <property type="protein sequence ID" value="SPAL_0000658100.1"/>
    <property type="gene ID" value="SPAL_0000658100"/>
</dbReference>
<dbReference type="AlphaFoldDB" id="A0A0N5BKX8"/>
<keyword evidence="2 5" id="KW-0812">Transmembrane</keyword>
<dbReference type="PANTHER" id="PTHR15371:SF0">
    <property type="entry name" value="SD19278P"/>
    <property type="match status" value="1"/>
</dbReference>
<sequence>MDYTQIDRSMFKNVNPEFIYTEGQDHKGRSKFEMALGLIGWAVAGAFGVGCTRGAVGELLNPDTRQLSGKPWVTRMLNGTMKYGSGYAQPTGTVVVYYSILNILLGKLRAEDDINSIGAGALAGAIYRLPHGQKPMLKAAGAGAVIGLLALIVNPDSRMRIRDTFSI</sequence>